<name>A0AC61QYY4_9FIRM</name>
<keyword evidence="2" id="KW-1185">Reference proteome</keyword>
<proteinExistence type="predicted"/>
<reference evidence="1" key="1">
    <citation type="submission" date="2019-04" db="EMBL/GenBank/DDBJ databases">
        <title>Microbes associate with the intestines of laboratory mice.</title>
        <authorList>
            <person name="Navarre W."/>
            <person name="Wong E."/>
            <person name="Huang K."/>
            <person name="Tropini C."/>
            <person name="Ng K."/>
            <person name="Yu B."/>
        </authorList>
    </citation>
    <scope>NUCLEOTIDE SEQUENCE</scope>
    <source>
        <strain evidence="1">NM72_1-8</strain>
    </source>
</reference>
<evidence type="ECO:0000313" key="2">
    <source>
        <dbReference type="Proteomes" id="UP000307720"/>
    </source>
</evidence>
<evidence type="ECO:0000313" key="1">
    <source>
        <dbReference type="EMBL" id="TGX98087.1"/>
    </source>
</evidence>
<gene>
    <name evidence="1" type="ORF">E5357_10345</name>
</gene>
<sequence length="193" mass="21899">MYEAVNELMEEGKEIYGMKISEITAKAGIGKGTAYEYFDTKEELLGKAVFYQLHQGLCHMTEKALKQGSFREQIFAILDDMEQNFPKRQVLIRYLCYYVLGSEAAKKCGGEKSGGFLREGRLKETADCLLGQARKEGLLQKEPDFLAIETLLTQFMGFCFYLGNRQAAEISMGQMKEFVYENIVKIFEGNAQA</sequence>
<accession>A0AC61QYY4</accession>
<organism evidence="1 2">
    <name type="scientific">Hominisplanchenecus murintestinalis</name>
    <dbReference type="NCBI Taxonomy" id="2941517"/>
    <lineage>
        <taxon>Bacteria</taxon>
        <taxon>Bacillati</taxon>
        <taxon>Bacillota</taxon>
        <taxon>Clostridia</taxon>
        <taxon>Lachnospirales</taxon>
        <taxon>Lachnospiraceae</taxon>
        <taxon>Hominisplanchenecus</taxon>
    </lineage>
</organism>
<protein>
    <submittedName>
        <fullName evidence="1">TetR/AcrR family transcriptional regulator</fullName>
    </submittedName>
</protein>
<dbReference type="Proteomes" id="UP000307720">
    <property type="component" value="Unassembled WGS sequence"/>
</dbReference>
<dbReference type="EMBL" id="SRZB01000022">
    <property type="protein sequence ID" value="TGX98087.1"/>
    <property type="molecule type" value="Genomic_DNA"/>
</dbReference>
<comment type="caution">
    <text evidence="1">The sequence shown here is derived from an EMBL/GenBank/DDBJ whole genome shotgun (WGS) entry which is preliminary data.</text>
</comment>